<dbReference type="RefSeq" id="WP_129693710.1">
    <property type="nucleotide sequence ID" value="NZ_LR215039.1"/>
</dbReference>
<organism evidence="1 2">
    <name type="scientific">Mycoplasmopsis columboralis</name>
    <dbReference type="NCBI Taxonomy" id="171282"/>
    <lineage>
        <taxon>Bacteria</taxon>
        <taxon>Bacillati</taxon>
        <taxon>Mycoplasmatota</taxon>
        <taxon>Mycoplasmoidales</taxon>
        <taxon>Metamycoplasmataceae</taxon>
        <taxon>Mycoplasmopsis</taxon>
    </lineage>
</organism>
<evidence type="ECO:0000313" key="1">
    <source>
        <dbReference type="EMBL" id="VEU75851.1"/>
    </source>
</evidence>
<reference evidence="1 2" key="1">
    <citation type="submission" date="2019-01" db="EMBL/GenBank/DDBJ databases">
        <authorList>
            <consortium name="Pathogen Informatics"/>
        </authorList>
    </citation>
    <scope>NUCLEOTIDE SEQUENCE [LARGE SCALE GENOMIC DNA]</scope>
    <source>
        <strain evidence="1 2">NCTC10179</strain>
    </source>
</reference>
<sequence length="181" mass="21027">MKKEQKTINISEILNANVVEQIKTETNKLNSTQLEEYLKTQKELFENKDVVENDKLLRAVSDVYALDVSLDNLKTINEIVNLDKSNSYVEEYLAENDIFDYDTLWDIFDQKLQKEGMSDVGLLYMSEKLVNKINDDNECIQINAYQNDLNVLKKSEVIEEILDSLTLDLKEKQTSNNTMIM</sequence>
<gene>
    <name evidence="1" type="ORF">NCTC10179_00007</name>
</gene>
<accession>A0A449B5G9</accession>
<dbReference type="NCBIfam" id="NF045879">
    <property type="entry name" value="ICE_Mbov_0392"/>
    <property type="match status" value="1"/>
</dbReference>
<proteinExistence type="predicted"/>
<keyword evidence="2" id="KW-1185">Reference proteome</keyword>
<name>A0A449B5G9_9BACT</name>
<dbReference type="AlphaFoldDB" id="A0A449B5G9"/>
<evidence type="ECO:0000313" key="2">
    <source>
        <dbReference type="Proteomes" id="UP000289497"/>
    </source>
</evidence>
<dbReference type="KEGG" id="mcou:NCTC10179_00007"/>
<protein>
    <submittedName>
        <fullName evidence="1">Uncharacterized protein</fullName>
    </submittedName>
</protein>
<dbReference type="Proteomes" id="UP000289497">
    <property type="component" value="Chromosome"/>
</dbReference>
<dbReference type="EMBL" id="LR215039">
    <property type="protein sequence ID" value="VEU75851.1"/>
    <property type="molecule type" value="Genomic_DNA"/>
</dbReference>